<dbReference type="Proteomes" id="UP000321816">
    <property type="component" value="Chromosome"/>
</dbReference>
<evidence type="ECO:0000313" key="3">
    <source>
        <dbReference type="Proteomes" id="UP000321816"/>
    </source>
</evidence>
<feature type="transmembrane region" description="Helical" evidence="1">
    <location>
        <begin position="104"/>
        <end position="122"/>
    </location>
</feature>
<protein>
    <submittedName>
        <fullName evidence="2">Uncharacterized protein</fullName>
    </submittedName>
</protein>
<evidence type="ECO:0000313" key="2">
    <source>
        <dbReference type="EMBL" id="WWD78936.1"/>
    </source>
</evidence>
<evidence type="ECO:0000256" key="1">
    <source>
        <dbReference type="SAM" id="Phobius"/>
    </source>
</evidence>
<accession>A0A5C7FFS3</accession>
<sequence>MQMADSEVIVSIIKAAFKIMEGNKLDYIIKMAGSIFVGGLLLTGVWWLSDFAWQNVLFLGGAILAVLSIGGTASPAFNQTIVQTRDSSAAEDMKKDYPAALNPYFIGLILLTLSVIPLDFLLG</sequence>
<feature type="transmembrane region" description="Helical" evidence="1">
    <location>
        <begin position="27"/>
        <end position="49"/>
    </location>
</feature>
<keyword evidence="1" id="KW-0472">Membrane</keyword>
<feature type="transmembrane region" description="Helical" evidence="1">
    <location>
        <begin position="56"/>
        <end position="77"/>
    </location>
</feature>
<name>A0A5C7FFS3_9BACI</name>
<keyword evidence="1" id="KW-0812">Transmembrane</keyword>
<dbReference type="EMBL" id="CP144914">
    <property type="protein sequence ID" value="WWD78936.1"/>
    <property type="molecule type" value="Genomic_DNA"/>
</dbReference>
<dbReference type="KEGG" id="ahal:FTX54_010930"/>
<organism evidence="2 3">
    <name type="scientific">Alkalicoccus halolimnae</name>
    <dbReference type="NCBI Taxonomy" id="1667239"/>
    <lineage>
        <taxon>Bacteria</taxon>
        <taxon>Bacillati</taxon>
        <taxon>Bacillota</taxon>
        <taxon>Bacilli</taxon>
        <taxon>Bacillales</taxon>
        <taxon>Bacillaceae</taxon>
        <taxon>Alkalicoccus</taxon>
    </lineage>
</organism>
<proteinExistence type="predicted"/>
<keyword evidence="1" id="KW-1133">Transmembrane helix</keyword>
<keyword evidence="3" id="KW-1185">Reference proteome</keyword>
<reference evidence="2 3" key="1">
    <citation type="submission" date="2024-01" db="EMBL/GenBank/DDBJ databases">
        <title>Complete Genome Sequence of Alkalicoccus halolimnae BZ-SZ-XJ29T, a Moderately Halophilic Bacterium Isolated from a Salt Lake.</title>
        <authorList>
            <person name="Zhao B."/>
        </authorList>
    </citation>
    <scope>NUCLEOTIDE SEQUENCE [LARGE SCALE GENOMIC DNA]</scope>
    <source>
        <strain evidence="2 3">BZ-SZ-XJ29</strain>
    </source>
</reference>
<dbReference type="RefSeq" id="WP_187254629.1">
    <property type="nucleotide sequence ID" value="NZ_CP144914.1"/>
</dbReference>
<dbReference type="AlphaFoldDB" id="A0A5C7FFS3"/>
<gene>
    <name evidence="2" type="ORF">FTX54_010930</name>
</gene>